<dbReference type="RefSeq" id="WP_188359618.1">
    <property type="nucleotide sequence ID" value="NZ_BMDC01000002.1"/>
</dbReference>
<proteinExistence type="predicted"/>
<keyword evidence="3" id="KW-1185">Reference proteome</keyword>
<dbReference type="CDD" id="cd06532">
    <property type="entry name" value="Glyco_transf_25"/>
    <property type="match status" value="1"/>
</dbReference>
<feature type="domain" description="Glycosyl transferase family 25" evidence="1">
    <location>
        <begin position="14"/>
        <end position="117"/>
    </location>
</feature>
<organism evidence="2 3">
    <name type="scientific">Rothia aerolata</name>
    <dbReference type="NCBI Taxonomy" id="1812262"/>
    <lineage>
        <taxon>Bacteria</taxon>
        <taxon>Bacillati</taxon>
        <taxon>Actinomycetota</taxon>
        <taxon>Actinomycetes</taxon>
        <taxon>Micrococcales</taxon>
        <taxon>Micrococcaceae</taxon>
        <taxon>Rothia</taxon>
    </lineage>
</organism>
<name>A0A917MTA2_9MICC</name>
<dbReference type="InterPro" id="IPR002654">
    <property type="entry name" value="Glyco_trans_25"/>
</dbReference>
<evidence type="ECO:0000259" key="1">
    <source>
        <dbReference type="Pfam" id="PF01755"/>
    </source>
</evidence>
<reference evidence="2 3" key="1">
    <citation type="journal article" date="2014" name="Int. J. Syst. Evol. Microbiol.">
        <title>Complete genome sequence of Corynebacterium casei LMG S-19264T (=DSM 44701T), isolated from a smear-ripened cheese.</title>
        <authorList>
            <consortium name="US DOE Joint Genome Institute (JGI-PGF)"/>
            <person name="Walter F."/>
            <person name="Albersmeier A."/>
            <person name="Kalinowski J."/>
            <person name="Ruckert C."/>
        </authorList>
    </citation>
    <scope>NUCLEOTIDE SEQUENCE [LARGE SCALE GENOMIC DNA]</scope>
    <source>
        <strain evidence="2 3">CCM 8669</strain>
    </source>
</reference>
<evidence type="ECO:0000313" key="2">
    <source>
        <dbReference type="EMBL" id="GGH62907.1"/>
    </source>
</evidence>
<accession>A0A917MTA2</accession>
<comment type="caution">
    <text evidence="2">The sequence shown here is derived from an EMBL/GenBank/DDBJ whole genome shotgun (WGS) entry which is preliminary data.</text>
</comment>
<dbReference type="AlphaFoldDB" id="A0A917MTA2"/>
<evidence type="ECO:0000313" key="3">
    <source>
        <dbReference type="Proteomes" id="UP000600171"/>
    </source>
</evidence>
<protein>
    <recommendedName>
        <fullName evidence="1">Glycosyl transferase family 25 domain-containing protein</fullName>
    </recommendedName>
</protein>
<gene>
    <name evidence="2" type="ORF">GCM10007359_13630</name>
</gene>
<dbReference type="EMBL" id="BMDC01000002">
    <property type="protein sequence ID" value="GGH62907.1"/>
    <property type="molecule type" value="Genomic_DNA"/>
</dbReference>
<sequence length="130" mass="15347">MYRLKNGESIDCKVISLKKDYYRRKKFFYQKNSEFFEIFDAATPELNRNLNLFDEIAFEKFYLRKPLPGEIGCTLSHYLVLREYVESESSTPFILVAEDDAIFQDNLFDVIEECADYLPSKGVAMRLIQK</sequence>
<dbReference type="Pfam" id="PF01755">
    <property type="entry name" value="Glyco_transf_25"/>
    <property type="match status" value="1"/>
</dbReference>
<dbReference type="Proteomes" id="UP000600171">
    <property type="component" value="Unassembled WGS sequence"/>
</dbReference>